<dbReference type="Gene3D" id="3.40.50.2300">
    <property type="match status" value="1"/>
</dbReference>
<protein>
    <recommendedName>
        <fullName evidence="2">histidine kinase</fullName>
        <ecNumber evidence="2">2.7.13.3</ecNumber>
    </recommendedName>
</protein>
<dbReference type="GO" id="GO:0000155">
    <property type="term" value="F:phosphorelay sensor kinase activity"/>
    <property type="evidence" value="ECO:0007669"/>
    <property type="project" value="InterPro"/>
</dbReference>
<feature type="modified residue" description="4-aspartylphosphate" evidence="6">
    <location>
        <position position="1009"/>
    </location>
</feature>
<dbReference type="PANTHER" id="PTHR43047">
    <property type="entry name" value="TWO-COMPONENT HISTIDINE PROTEIN KINASE"/>
    <property type="match status" value="1"/>
</dbReference>
<evidence type="ECO:0000256" key="4">
    <source>
        <dbReference type="ARBA" id="ARBA00022679"/>
    </source>
</evidence>
<proteinExistence type="predicted"/>
<evidence type="ECO:0000256" key="7">
    <source>
        <dbReference type="SAM" id="MobiDB-lite"/>
    </source>
</evidence>
<dbReference type="EMBL" id="VNKQ01000005">
    <property type="protein sequence ID" value="KAG0650924.1"/>
    <property type="molecule type" value="Genomic_DNA"/>
</dbReference>
<dbReference type="Proteomes" id="UP000785200">
    <property type="component" value="Unassembled WGS sequence"/>
</dbReference>
<sequence>MISISEKNEEMRLRQVHQYLSLRDAENEKRIEITKIESPDTALTAFTQLVAWRMDAERAIVSLVDRSDQYFIAESTPTLDLTKTGDSDWLWVGCTGSTSRGVALCAQTIKAPEPFNGYSIFFVNDLRNNPGYNHLPYVVGHPFFRYYCGTPLVTEDGFRIGSLFVIDKRPRNEDPSEDQINFMGVMAANVMKHLDNQREAERRKRIMIMSKGMAAFTEGKHRIDTQWKEQNHAETGTSKAHAKKIDLHRASSTNDGAQMKLPTLASPQQLDADDGHPVADPSAQKNLNVESNEKMPTHASVLARGSNLLRESLDVAFSVFVDTSKGGSRVVGSKQTGSQTSVHGSSFRPLGGRPKFQPANVLSFSTTQSSSSSQDDLSSTQFKLMDARIIRRLLKKFPDGHLWSFDRSGHEIVVGKEERSTYISSDSETQSNQYKPASKEAFLNNVAVEWDRVSVSIADHQKGDFLSSISHEFRSPLHGILASTGKISAKASPHVLTQQAQSFYRTLNWKIRKEHSLRPYKPVTPCQSTYSSKVNDFNHRTGEAKIEQDLSRTSEVSSEENLSSIALYSDVDVASICESAIQSVCVGSAFGRRMSETIVSHEPTLASSVALYSLPDVSKSASTDTGPVIVILDISPGHWAFHCAPGAIQRILMNLVGNSLKYTKSGHINVKVEEQNQMPYQPGEEKINSQITITVSDTGIGISKEFLRYKLFTPFCQESPVAAGTGRVPDLLRSGRHILIKLSGLGMSMVKKIVQSLEGEIHVDSEINQGTQVTVRFPLNPATLPADTNKTVAFFGFDTVSTILLKDSAQFYLTEWYHFSIIRDIHHADFVIVDETSLDDIFETPDMENPPPTILDQQPPSPQNDSVQKTLVSEPAQDTQLLSPVSVKPELVQTTSVQEVAVHITTAHKVLPVPEPPPEIHLMPDVAPKAIENFAHRKATTQPQVSISVVEVEQQPRILCVDDNPINLKVLQAYLKKLEKKDVSFAENGLEAFKAVESSDIPFDLIFMDLSMPICDGFESTSRIRKLEKQRRKIQQAAGKTSFIIALTGQASSRDQDQAFASGVDKFVTKPMSLSHLKTLLDDLEVPGKLKGSRADLDEGQYCDVDIMGEQTLTVLG</sequence>
<evidence type="ECO:0000256" key="1">
    <source>
        <dbReference type="ARBA" id="ARBA00000085"/>
    </source>
</evidence>
<dbReference type="PROSITE" id="PS50110">
    <property type="entry name" value="RESPONSE_REGULATORY"/>
    <property type="match status" value="1"/>
</dbReference>
<comment type="caution">
    <text evidence="10">The sequence shown here is derived from an EMBL/GenBank/DDBJ whole genome shotgun (WGS) entry which is preliminary data.</text>
</comment>
<dbReference type="InterPro" id="IPR003661">
    <property type="entry name" value="HisK_dim/P_dom"/>
</dbReference>
<evidence type="ECO:0000256" key="2">
    <source>
        <dbReference type="ARBA" id="ARBA00012438"/>
    </source>
</evidence>
<dbReference type="PANTHER" id="PTHR43047:SF72">
    <property type="entry name" value="OSMOSENSING HISTIDINE PROTEIN KINASE SLN1"/>
    <property type="match status" value="1"/>
</dbReference>
<feature type="compositionally biased region" description="Polar residues" evidence="7">
    <location>
        <begin position="333"/>
        <end position="344"/>
    </location>
</feature>
<feature type="region of interest" description="Disordered" evidence="7">
    <location>
        <begin position="842"/>
        <end position="870"/>
    </location>
</feature>
<dbReference type="CDD" id="cd17546">
    <property type="entry name" value="REC_hyHK_CKI1_RcsC-like"/>
    <property type="match status" value="1"/>
</dbReference>
<dbReference type="GO" id="GO:0005886">
    <property type="term" value="C:plasma membrane"/>
    <property type="evidence" value="ECO:0007669"/>
    <property type="project" value="TreeGrafter"/>
</dbReference>
<dbReference type="InterPro" id="IPR036097">
    <property type="entry name" value="HisK_dim/P_sf"/>
</dbReference>
<organism evidence="10 11">
    <name type="scientific">Hyphodiscus hymeniophilus</name>
    <dbReference type="NCBI Taxonomy" id="353542"/>
    <lineage>
        <taxon>Eukaryota</taxon>
        <taxon>Fungi</taxon>
        <taxon>Dikarya</taxon>
        <taxon>Ascomycota</taxon>
        <taxon>Pezizomycotina</taxon>
        <taxon>Leotiomycetes</taxon>
        <taxon>Helotiales</taxon>
        <taxon>Hyphodiscaceae</taxon>
        <taxon>Hyphodiscus</taxon>
    </lineage>
</organism>
<evidence type="ECO:0000259" key="9">
    <source>
        <dbReference type="PROSITE" id="PS50110"/>
    </source>
</evidence>
<evidence type="ECO:0000256" key="6">
    <source>
        <dbReference type="PROSITE-ProRule" id="PRU00169"/>
    </source>
</evidence>
<dbReference type="Pfam" id="PF00072">
    <property type="entry name" value="Response_reg"/>
    <property type="match status" value="1"/>
</dbReference>
<dbReference type="EC" id="2.7.13.3" evidence="2"/>
<keyword evidence="5" id="KW-0418">Kinase</keyword>
<dbReference type="InterPro" id="IPR005467">
    <property type="entry name" value="His_kinase_dom"/>
</dbReference>
<dbReference type="InterPro" id="IPR011006">
    <property type="entry name" value="CheY-like_superfamily"/>
</dbReference>
<dbReference type="InterPro" id="IPR036890">
    <property type="entry name" value="HATPase_C_sf"/>
</dbReference>
<dbReference type="InterPro" id="IPR029016">
    <property type="entry name" value="GAF-like_dom_sf"/>
</dbReference>
<evidence type="ECO:0000256" key="5">
    <source>
        <dbReference type="ARBA" id="ARBA00022777"/>
    </source>
</evidence>
<dbReference type="SMART" id="SM00448">
    <property type="entry name" value="REC"/>
    <property type="match status" value="1"/>
</dbReference>
<name>A0A9P7AZC8_9HELO</name>
<dbReference type="GO" id="GO:0009927">
    <property type="term" value="F:histidine phosphotransfer kinase activity"/>
    <property type="evidence" value="ECO:0007669"/>
    <property type="project" value="TreeGrafter"/>
</dbReference>
<dbReference type="InterPro" id="IPR004358">
    <property type="entry name" value="Sig_transdc_His_kin-like_C"/>
</dbReference>
<dbReference type="SMART" id="SM00387">
    <property type="entry name" value="HATPase_c"/>
    <property type="match status" value="1"/>
</dbReference>
<dbReference type="InterPro" id="IPR001789">
    <property type="entry name" value="Sig_transdc_resp-reg_receiver"/>
</dbReference>
<keyword evidence="3 6" id="KW-0597">Phosphoprotein</keyword>
<feature type="domain" description="Response regulatory" evidence="9">
    <location>
        <begin position="957"/>
        <end position="1085"/>
    </location>
</feature>
<dbReference type="Gene3D" id="3.30.450.40">
    <property type="match status" value="1"/>
</dbReference>
<dbReference type="InterPro" id="IPR003594">
    <property type="entry name" value="HATPase_dom"/>
</dbReference>
<feature type="region of interest" description="Disordered" evidence="7">
    <location>
        <begin position="267"/>
        <end position="293"/>
    </location>
</feature>
<dbReference type="PRINTS" id="PR00344">
    <property type="entry name" value="BCTRLSENSOR"/>
</dbReference>
<dbReference type="Gene3D" id="1.10.287.130">
    <property type="match status" value="1"/>
</dbReference>
<feature type="compositionally biased region" description="Polar residues" evidence="7">
    <location>
        <begin position="855"/>
        <end position="870"/>
    </location>
</feature>
<feature type="region of interest" description="Disordered" evidence="7">
    <location>
        <begin position="326"/>
        <end position="353"/>
    </location>
</feature>
<dbReference type="SUPFAM" id="SSF52172">
    <property type="entry name" value="CheY-like"/>
    <property type="match status" value="1"/>
</dbReference>
<comment type="catalytic activity">
    <reaction evidence="1">
        <text>ATP + protein L-histidine = ADP + protein N-phospho-L-histidine.</text>
        <dbReference type="EC" id="2.7.13.3"/>
    </reaction>
</comment>
<dbReference type="Gene3D" id="3.30.565.10">
    <property type="entry name" value="Histidine kinase-like ATPase, C-terminal domain"/>
    <property type="match status" value="1"/>
</dbReference>
<dbReference type="OrthoDB" id="303614at2759"/>
<evidence type="ECO:0000259" key="8">
    <source>
        <dbReference type="PROSITE" id="PS50109"/>
    </source>
</evidence>
<dbReference type="SUPFAM" id="SSF47384">
    <property type="entry name" value="Homodimeric domain of signal transducing histidine kinase"/>
    <property type="match status" value="1"/>
</dbReference>
<gene>
    <name evidence="10" type="ORF">D0Z07_2751</name>
</gene>
<dbReference type="SUPFAM" id="SSF55874">
    <property type="entry name" value="ATPase domain of HSP90 chaperone/DNA topoisomerase II/histidine kinase"/>
    <property type="match status" value="1"/>
</dbReference>
<keyword evidence="4" id="KW-0808">Transferase</keyword>
<dbReference type="AlphaFoldDB" id="A0A9P7AZC8"/>
<dbReference type="SUPFAM" id="SSF55781">
    <property type="entry name" value="GAF domain-like"/>
    <property type="match status" value="1"/>
</dbReference>
<evidence type="ECO:0000313" key="11">
    <source>
        <dbReference type="Proteomes" id="UP000785200"/>
    </source>
</evidence>
<evidence type="ECO:0000256" key="3">
    <source>
        <dbReference type="ARBA" id="ARBA00022553"/>
    </source>
</evidence>
<evidence type="ECO:0000313" key="10">
    <source>
        <dbReference type="EMBL" id="KAG0650924.1"/>
    </source>
</evidence>
<dbReference type="Pfam" id="PF02518">
    <property type="entry name" value="HATPase_c"/>
    <property type="match status" value="1"/>
</dbReference>
<accession>A0A9P7AZC8</accession>
<dbReference type="CDD" id="cd00082">
    <property type="entry name" value="HisKA"/>
    <property type="match status" value="1"/>
</dbReference>
<feature type="domain" description="Histidine kinase" evidence="8">
    <location>
        <begin position="648"/>
        <end position="781"/>
    </location>
</feature>
<keyword evidence="11" id="KW-1185">Reference proteome</keyword>
<dbReference type="PROSITE" id="PS50109">
    <property type="entry name" value="HIS_KIN"/>
    <property type="match status" value="1"/>
</dbReference>
<reference evidence="10" key="1">
    <citation type="submission" date="2019-07" db="EMBL/GenBank/DDBJ databases">
        <title>Hyphodiscus hymeniophilus genome sequencing and assembly.</title>
        <authorList>
            <person name="Kramer G."/>
            <person name="Nodwell J."/>
        </authorList>
    </citation>
    <scope>NUCLEOTIDE SEQUENCE</scope>
    <source>
        <strain evidence="10">ATCC 34498</strain>
    </source>
</reference>